<comment type="caution">
    <text evidence="11">The sequence shown here is derived from an EMBL/GenBank/DDBJ whole genome shotgun (WGS) entry which is preliminary data.</text>
</comment>
<reference evidence="11 12" key="1">
    <citation type="submission" date="2018-09" db="EMBL/GenBank/DDBJ databases">
        <title>Genome comparison of Alicycliphilus sp. BQ1, a polyurethanolytic bacterium, with its closest phylogenetic relatives Alicycliphilus denitrificans BC and K601, unable to attack polyurethane.</title>
        <authorList>
            <person name="Loza-Tavera H."/>
            <person name="Lozano L."/>
            <person name="Cevallos M."/>
            <person name="Maya-Lucas O."/>
            <person name="Garcia-Mena J."/>
            <person name="Hernandez J."/>
        </authorList>
    </citation>
    <scope>NUCLEOTIDE SEQUENCE [LARGE SCALE GENOMIC DNA]</scope>
    <source>
        <strain evidence="11 12">BQ1</strain>
    </source>
</reference>
<dbReference type="FunFam" id="3.40.50.1400:FF:000002">
    <property type="entry name" value="Ferrochelatase"/>
    <property type="match status" value="1"/>
</dbReference>
<evidence type="ECO:0000256" key="8">
    <source>
        <dbReference type="ARBA" id="ARBA00024536"/>
    </source>
</evidence>
<organism evidence="11 12">
    <name type="scientific">Alicycliphilus denitrificans</name>
    <dbReference type="NCBI Taxonomy" id="179636"/>
    <lineage>
        <taxon>Bacteria</taxon>
        <taxon>Pseudomonadati</taxon>
        <taxon>Pseudomonadota</taxon>
        <taxon>Betaproteobacteria</taxon>
        <taxon>Burkholderiales</taxon>
        <taxon>Comamonadaceae</taxon>
        <taxon>Alicycliphilus</taxon>
    </lineage>
</organism>
<dbReference type="Pfam" id="PF00762">
    <property type="entry name" value="Ferrochelatase"/>
    <property type="match status" value="1"/>
</dbReference>
<evidence type="ECO:0000256" key="10">
    <source>
        <dbReference type="RuleBase" id="RU000607"/>
    </source>
</evidence>
<dbReference type="RefSeq" id="WP_094436262.1">
    <property type="nucleotide sequence ID" value="NZ_NKDB02000001.1"/>
</dbReference>
<comment type="catalytic activity">
    <reaction evidence="8">
        <text>Fe-coproporphyrin III + 2 H(+) = coproporphyrin III + Fe(2+)</text>
        <dbReference type="Rhea" id="RHEA:49572"/>
        <dbReference type="ChEBI" id="CHEBI:15378"/>
        <dbReference type="ChEBI" id="CHEBI:29033"/>
        <dbReference type="ChEBI" id="CHEBI:68438"/>
        <dbReference type="ChEBI" id="CHEBI:131725"/>
        <dbReference type="EC" id="4.99.1.9"/>
    </reaction>
    <physiologicalReaction direction="right-to-left" evidence="8">
        <dbReference type="Rhea" id="RHEA:49574"/>
    </physiologicalReaction>
</comment>
<dbReference type="GO" id="GO:0005737">
    <property type="term" value="C:cytoplasm"/>
    <property type="evidence" value="ECO:0007669"/>
    <property type="project" value="UniProtKB-SubCell"/>
</dbReference>
<dbReference type="Proteomes" id="UP000216225">
    <property type="component" value="Unassembled WGS sequence"/>
</dbReference>
<evidence type="ECO:0000313" key="12">
    <source>
        <dbReference type="Proteomes" id="UP000216225"/>
    </source>
</evidence>
<keyword evidence="3 9" id="KW-0479">Metal-binding</keyword>
<dbReference type="EMBL" id="NKDB02000001">
    <property type="protein sequence ID" value="RKJ99415.1"/>
    <property type="molecule type" value="Genomic_DNA"/>
</dbReference>
<evidence type="ECO:0000256" key="6">
    <source>
        <dbReference type="ARBA" id="ARBA00023239"/>
    </source>
</evidence>
<evidence type="ECO:0000256" key="2">
    <source>
        <dbReference type="ARBA" id="ARBA00022490"/>
    </source>
</evidence>
<sequence>MPSADTAILLCNLGTPDAPTTPALRRYLAQFLSDPRVVEIPRAAWLPILHGIILRTRPAQSAAKYQTIWTPEGSPLAVWTARQATMLRGWLGEAGRPVQVLPAMRYGRPAIGAQLRALQAEGVKRVLVLPLYPQYSGTTTASVVDDVAAWTRRQRHFPELRFVNDYHDDPGYVAALAASVRAHWQREGGPADKLVMSFHGIPERNVRLGDPYADQCRTTARLLAEALGLAPGQYQLTFQSRFGRARWLEPYTEPTLVALAQAGTRRVDVMCPGFTGDCLETLEEINQEARHAFLQSGGQEFRYIPCLNDSHAWITALSRIAQRHLAGWPGM</sequence>
<dbReference type="PANTHER" id="PTHR11108:SF1">
    <property type="entry name" value="FERROCHELATASE, MITOCHONDRIAL"/>
    <property type="match status" value="1"/>
</dbReference>
<proteinExistence type="inferred from homology"/>
<dbReference type="CDD" id="cd00419">
    <property type="entry name" value="Ferrochelatase_C"/>
    <property type="match status" value="1"/>
</dbReference>
<keyword evidence="5 9" id="KW-0350">Heme biosynthesis</keyword>
<dbReference type="GO" id="GO:0046872">
    <property type="term" value="F:metal ion binding"/>
    <property type="evidence" value="ECO:0007669"/>
    <property type="project" value="UniProtKB-KW"/>
</dbReference>
<dbReference type="CDD" id="cd03411">
    <property type="entry name" value="Ferrochelatase_N"/>
    <property type="match status" value="1"/>
</dbReference>
<comment type="catalytic activity">
    <reaction evidence="9 10">
        <text>heme b + 2 H(+) = protoporphyrin IX + Fe(2+)</text>
        <dbReference type="Rhea" id="RHEA:22584"/>
        <dbReference type="ChEBI" id="CHEBI:15378"/>
        <dbReference type="ChEBI" id="CHEBI:29033"/>
        <dbReference type="ChEBI" id="CHEBI:57306"/>
        <dbReference type="ChEBI" id="CHEBI:60344"/>
        <dbReference type="EC" id="4.98.1.1"/>
    </reaction>
</comment>
<comment type="subcellular location">
    <subcellularLocation>
        <location evidence="9 10">Cytoplasm</location>
    </subcellularLocation>
</comment>
<comment type="pathway">
    <text evidence="9 10">Porphyrin-containing compound metabolism; protoheme biosynthesis; protoheme from protoporphyrin-IX: step 1/1.</text>
</comment>
<dbReference type="NCBIfam" id="TIGR00109">
    <property type="entry name" value="hemH"/>
    <property type="match status" value="1"/>
</dbReference>
<dbReference type="InterPro" id="IPR033644">
    <property type="entry name" value="Ferrochelatase_C"/>
</dbReference>
<name>A0A420KHL6_9BURK</name>
<dbReference type="InterPro" id="IPR001015">
    <property type="entry name" value="Ferrochelatase"/>
</dbReference>
<protein>
    <recommendedName>
        <fullName evidence="9 10">Ferrochelatase</fullName>
        <ecNumber evidence="9 10">4.98.1.1</ecNumber>
    </recommendedName>
    <alternativeName>
        <fullName evidence="9">Heme synthase</fullName>
    </alternativeName>
    <alternativeName>
        <fullName evidence="9">Protoheme ferro-lyase</fullName>
    </alternativeName>
</protein>
<feature type="binding site" evidence="9">
    <location>
        <position position="280"/>
    </location>
    <ligand>
        <name>Fe(2+)</name>
        <dbReference type="ChEBI" id="CHEBI:29033"/>
    </ligand>
</feature>
<dbReference type="InterPro" id="IPR033659">
    <property type="entry name" value="Ferrochelatase_N"/>
</dbReference>
<accession>A0A420KHL6</accession>
<keyword evidence="7 9" id="KW-0627">Porphyrin biosynthesis</keyword>
<dbReference type="PANTHER" id="PTHR11108">
    <property type="entry name" value="FERROCHELATASE"/>
    <property type="match status" value="1"/>
</dbReference>
<evidence type="ECO:0000313" key="11">
    <source>
        <dbReference type="EMBL" id="RKJ99415.1"/>
    </source>
</evidence>
<dbReference type="Gene3D" id="3.40.50.1400">
    <property type="match status" value="2"/>
</dbReference>
<comment type="similarity">
    <text evidence="1 9 10">Belongs to the ferrochelatase family.</text>
</comment>
<evidence type="ECO:0000256" key="1">
    <source>
        <dbReference type="ARBA" id="ARBA00007718"/>
    </source>
</evidence>
<gene>
    <name evidence="9" type="primary">hemH</name>
    <name evidence="11" type="ORF">CE154_006670</name>
</gene>
<keyword evidence="4 9" id="KW-0408">Iron</keyword>
<evidence type="ECO:0000256" key="3">
    <source>
        <dbReference type="ARBA" id="ARBA00022723"/>
    </source>
</evidence>
<dbReference type="GO" id="GO:0006783">
    <property type="term" value="P:heme biosynthetic process"/>
    <property type="evidence" value="ECO:0007669"/>
    <property type="project" value="UniProtKB-UniRule"/>
</dbReference>
<evidence type="ECO:0000256" key="5">
    <source>
        <dbReference type="ARBA" id="ARBA00023133"/>
    </source>
</evidence>
<dbReference type="UniPathway" id="UPA00252">
    <property type="reaction ID" value="UER00325"/>
</dbReference>
<dbReference type="GO" id="GO:0004325">
    <property type="term" value="F:ferrochelatase activity"/>
    <property type="evidence" value="ECO:0007669"/>
    <property type="project" value="UniProtKB-UniRule"/>
</dbReference>
<dbReference type="AlphaFoldDB" id="A0A420KHL6"/>
<evidence type="ECO:0000256" key="9">
    <source>
        <dbReference type="HAMAP-Rule" id="MF_00323"/>
    </source>
</evidence>
<keyword evidence="2 9" id="KW-0963">Cytoplasm</keyword>
<dbReference type="EC" id="4.98.1.1" evidence="9 10"/>
<evidence type="ECO:0000256" key="4">
    <source>
        <dbReference type="ARBA" id="ARBA00023004"/>
    </source>
</evidence>
<evidence type="ECO:0000256" key="7">
    <source>
        <dbReference type="ARBA" id="ARBA00023244"/>
    </source>
</evidence>
<dbReference type="HAMAP" id="MF_00323">
    <property type="entry name" value="Ferrochelatase"/>
    <property type="match status" value="1"/>
</dbReference>
<dbReference type="SUPFAM" id="SSF53800">
    <property type="entry name" value="Chelatase"/>
    <property type="match status" value="1"/>
</dbReference>
<keyword evidence="6 9" id="KW-0456">Lyase</keyword>
<feature type="binding site" evidence="9">
    <location>
        <position position="199"/>
    </location>
    <ligand>
        <name>Fe(2+)</name>
        <dbReference type="ChEBI" id="CHEBI:29033"/>
    </ligand>
</feature>
<comment type="function">
    <text evidence="9 10">Catalyzes the ferrous insertion into protoporphyrin IX.</text>
</comment>
<dbReference type="InterPro" id="IPR019772">
    <property type="entry name" value="Ferrochelatase_AS"/>
</dbReference>
<dbReference type="PROSITE" id="PS00534">
    <property type="entry name" value="FERROCHELATASE"/>
    <property type="match status" value="1"/>
</dbReference>